<proteinExistence type="predicted"/>
<reference evidence="2 3" key="1">
    <citation type="submission" date="2020-08" db="EMBL/GenBank/DDBJ databases">
        <title>Plant Genome Project.</title>
        <authorList>
            <person name="Zhang R.-G."/>
        </authorList>
    </citation>
    <scope>NUCLEOTIDE SEQUENCE [LARGE SCALE GENOMIC DNA]</scope>
    <source>
        <tissue evidence="2">Rhizome</tissue>
    </source>
</reference>
<dbReference type="AlphaFoldDB" id="A0A8J5HS67"/>
<feature type="region of interest" description="Disordered" evidence="1">
    <location>
        <begin position="65"/>
        <end position="93"/>
    </location>
</feature>
<name>A0A8J5HS67_ZINOF</name>
<evidence type="ECO:0000313" key="3">
    <source>
        <dbReference type="Proteomes" id="UP000734854"/>
    </source>
</evidence>
<evidence type="ECO:0000313" key="2">
    <source>
        <dbReference type="EMBL" id="KAG6534198.1"/>
    </source>
</evidence>
<sequence length="93" mass="9990">MVLDDTAVTKAIVPQRDHQATAGTVARVMTAARRCRWLWQELPEVTALDAGGTVALLEEMSLSAGGLGSGIRSRRRRRETAVMAAGGGSTRRR</sequence>
<protein>
    <submittedName>
        <fullName evidence="2">Uncharacterized protein</fullName>
    </submittedName>
</protein>
<comment type="caution">
    <text evidence="2">The sequence shown here is derived from an EMBL/GenBank/DDBJ whole genome shotgun (WGS) entry which is preliminary data.</text>
</comment>
<dbReference type="Proteomes" id="UP000734854">
    <property type="component" value="Unassembled WGS sequence"/>
</dbReference>
<keyword evidence="3" id="KW-1185">Reference proteome</keyword>
<accession>A0A8J5HS67</accession>
<dbReference type="EMBL" id="JACMSC010000002">
    <property type="protein sequence ID" value="KAG6534198.1"/>
    <property type="molecule type" value="Genomic_DNA"/>
</dbReference>
<organism evidence="2 3">
    <name type="scientific">Zingiber officinale</name>
    <name type="common">Ginger</name>
    <name type="synonym">Amomum zingiber</name>
    <dbReference type="NCBI Taxonomy" id="94328"/>
    <lineage>
        <taxon>Eukaryota</taxon>
        <taxon>Viridiplantae</taxon>
        <taxon>Streptophyta</taxon>
        <taxon>Embryophyta</taxon>
        <taxon>Tracheophyta</taxon>
        <taxon>Spermatophyta</taxon>
        <taxon>Magnoliopsida</taxon>
        <taxon>Liliopsida</taxon>
        <taxon>Zingiberales</taxon>
        <taxon>Zingiberaceae</taxon>
        <taxon>Zingiber</taxon>
    </lineage>
</organism>
<evidence type="ECO:0000256" key="1">
    <source>
        <dbReference type="SAM" id="MobiDB-lite"/>
    </source>
</evidence>
<gene>
    <name evidence="2" type="ORF">ZIOFF_008083</name>
</gene>